<dbReference type="GeneID" id="69538180"/>
<dbReference type="InterPro" id="IPR001845">
    <property type="entry name" value="HTH_ArsR_DNA-bd_dom"/>
</dbReference>
<dbReference type="PROSITE" id="PS50987">
    <property type="entry name" value="HTH_ARSR_2"/>
    <property type="match status" value="1"/>
</dbReference>
<dbReference type="InterPro" id="IPR036390">
    <property type="entry name" value="WH_DNA-bd_sf"/>
</dbReference>
<dbReference type="GO" id="GO:0003700">
    <property type="term" value="F:DNA-binding transcription factor activity"/>
    <property type="evidence" value="ECO:0007669"/>
    <property type="project" value="InterPro"/>
</dbReference>
<dbReference type="RefSeq" id="WP_015870535.1">
    <property type="nucleotide sequence ID" value="NC_012779.2"/>
</dbReference>
<dbReference type="Proteomes" id="UP000001485">
    <property type="component" value="Chromosome"/>
</dbReference>
<keyword evidence="2" id="KW-0238">DNA-binding</keyword>
<dbReference type="CDD" id="cd00090">
    <property type="entry name" value="HTH_ARSR"/>
    <property type="match status" value="1"/>
</dbReference>
<organism evidence="5 6">
    <name type="scientific">Edwardsiella ictaluri (strain 93-146)</name>
    <dbReference type="NCBI Taxonomy" id="634503"/>
    <lineage>
        <taxon>Bacteria</taxon>
        <taxon>Pseudomonadati</taxon>
        <taxon>Pseudomonadota</taxon>
        <taxon>Gammaproteobacteria</taxon>
        <taxon>Enterobacterales</taxon>
        <taxon>Hafniaceae</taxon>
        <taxon>Edwardsiella</taxon>
    </lineage>
</organism>
<evidence type="ECO:0000256" key="2">
    <source>
        <dbReference type="ARBA" id="ARBA00023125"/>
    </source>
</evidence>
<dbReference type="PANTHER" id="PTHR43132:SF2">
    <property type="entry name" value="ARSENICAL RESISTANCE OPERON REPRESSOR ARSR-RELATED"/>
    <property type="match status" value="1"/>
</dbReference>
<evidence type="ECO:0000256" key="1">
    <source>
        <dbReference type="ARBA" id="ARBA00023015"/>
    </source>
</evidence>
<protein>
    <submittedName>
        <fullName evidence="5">Transcriptional regulator, ArsR family</fullName>
    </submittedName>
</protein>
<dbReference type="EMBL" id="CP001600">
    <property type="protein sequence ID" value="ACR68358.1"/>
    <property type="molecule type" value="Genomic_DNA"/>
</dbReference>
<dbReference type="AlphaFoldDB" id="C5BHL4"/>
<dbReference type="InterPro" id="IPR011991">
    <property type="entry name" value="ArsR-like_HTH"/>
</dbReference>
<evidence type="ECO:0000256" key="3">
    <source>
        <dbReference type="ARBA" id="ARBA00023163"/>
    </source>
</evidence>
<evidence type="ECO:0000259" key="4">
    <source>
        <dbReference type="PROSITE" id="PS50987"/>
    </source>
</evidence>
<evidence type="ECO:0000313" key="5">
    <source>
        <dbReference type="EMBL" id="ACR68358.1"/>
    </source>
</evidence>
<dbReference type="NCBIfam" id="NF033788">
    <property type="entry name" value="HTH_metalloreg"/>
    <property type="match status" value="1"/>
</dbReference>
<dbReference type="SMART" id="SM00418">
    <property type="entry name" value="HTH_ARSR"/>
    <property type="match status" value="1"/>
</dbReference>
<feature type="domain" description="HTH arsR-type" evidence="4">
    <location>
        <begin position="9"/>
        <end position="103"/>
    </location>
</feature>
<sequence length="116" mass="12823">MTTSQMHRQMQRAAADTSRILRALANPDRLLLLCCLSQGEAAVGELEATTGILQPTLSQQLGVLRRLALVTTRREGKQIVYRIDDPRTLALLETLHRLYCPPADEKLAQGVSRNGS</sequence>
<dbReference type="STRING" id="67780.B6E78_16090"/>
<dbReference type="PRINTS" id="PR00778">
    <property type="entry name" value="HTHARSR"/>
</dbReference>
<reference evidence="5 6" key="2">
    <citation type="journal article" date="2012" name="J. Bacteriol.">
        <title>Genome Sequence of Edwardsiella ictaluri 93-146, a Strain Associated with a Natural Channel Catfish Outbreak of Enteric Septicemia of Catfish.</title>
        <authorList>
            <person name="Williams M.L."/>
            <person name="Gillaspy A.F."/>
            <person name="Dyer D.W."/>
            <person name="Thune R.L."/>
            <person name="Waldbieser G.C."/>
            <person name="Schuster S.C."/>
            <person name="Gipson J."/>
            <person name="Zaitshik J."/>
            <person name="Landry C."/>
            <person name="Banes M.M."/>
            <person name="Lawrence M.L."/>
        </authorList>
    </citation>
    <scope>NUCLEOTIDE SEQUENCE [LARGE SCALE GENOMIC DNA]</scope>
    <source>
        <strain evidence="5 6">93-146</strain>
    </source>
</reference>
<dbReference type="Pfam" id="PF01022">
    <property type="entry name" value="HTH_5"/>
    <property type="match status" value="1"/>
</dbReference>
<accession>C5BHL4</accession>
<name>C5BHL4_EDWI9</name>
<dbReference type="KEGG" id="eic:NT01EI_1148"/>
<evidence type="ECO:0000313" key="6">
    <source>
        <dbReference type="Proteomes" id="UP000001485"/>
    </source>
</evidence>
<dbReference type="GO" id="GO:0003677">
    <property type="term" value="F:DNA binding"/>
    <property type="evidence" value="ECO:0007669"/>
    <property type="project" value="UniProtKB-KW"/>
</dbReference>
<gene>
    <name evidence="5" type="ordered locus">NT01EI_1148</name>
</gene>
<dbReference type="HOGENOM" id="CLU_097806_6_4_6"/>
<dbReference type="PANTHER" id="PTHR43132">
    <property type="entry name" value="ARSENICAL RESISTANCE OPERON REPRESSOR ARSR-RELATED"/>
    <property type="match status" value="1"/>
</dbReference>
<proteinExistence type="predicted"/>
<dbReference type="InterPro" id="IPR036388">
    <property type="entry name" value="WH-like_DNA-bd_sf"/>
</dbReference>
<dbReference type="SUPFAM" id="SSF46785">
    <property type="entry name" value="Winged helix' DNA-binding domain"/>
    <property type="match status" value="1"/>
</dbReference>
<dbReference type="Gene3D" id="1.10.10.10">
    <property type="entry name" value="Winged helix-like DNA-binding domain superfamily/Winged helix DNA-binding domain"/>
    <property type="match status" value="1"/>
</dbReference>
<dbReference type="InterPro" id="IPR051011">
    <property type="entry name" value="Metal_resp_trans_reg"/>
</dbReference>
<reference evidence="6" key="1">
    <citation type="submission" date="2009-03" db="EMBL/GenBank/DDBJ databases">
        <title>Complete genome sequence of Edwardsiella ictaluri 93-146.</title>
        <authorList>
            <person name="Williams M.L."/>
            <person name="Gillaspy A.F."/>
            <person name="Dyer D.W."/>
            <person name="Thune R.L."/>
            <person name="Waldbieser G.C."/>
            <person name="Schuster S.C."/>
            <person name="Gipson J."/>
            <person name="Zaitshik J."/>
            <person name="Landry C."/>
            <person name="Lawrence M.L."/>
        </authorList>
    </citation>
    <scope>NUCLEOTIDE SEQUENCE [LARGE SCALE GENOMIC DNA]</scope>
    <source>
        <strain evidence="6">93-146</strain>
    </source>
</reference>
<keyword evidence="1" id="KW-0805">Transcription regulation</keyword>
<keyword evidence="3" id="KW-0804">Transcription</keyword>